<evidence type="ECO:0000313" key="3">
    <source>
        <dbReference type="Proteomes" id="UP001454036"/>
    </source>
</evidence>
<feature type="region of interest" description="Disordered" evidence="1">
    <location>
        <begin position="18"/>
        <end position="69"/>
    </location>
</feature>
<evidence type="ECO:0000256" key="1">
    <source>
        <dbReference type="SAM" id="MobiDB-lite"/>
    </source>
</evidence>
<dbReference type="AlphaFoldDB" id="A0AAV3PHI4"/>
<keyword evidence="3" id="KW-1185">Reference proteome</keyword>
<sequence length="194" mass="21365">MRGKRPIAFKKVKVVKKVASSPHPSTTAELPPRPSSSVNLTSYSSPVDVELSPSSFSPPDMDFPREPPSLLSLPRALPTKMFPKEGRSKPGKLLSSLPPFPTFDPLMVACNLQSFHTMRPLFLEGLCAGYSNSPDPLEVYGAMCRHMIQLLISFLYSQAANVGFELARRADRLEEENKDLQNHVPARSIGESKG</sequence>
<gene>
    <name evidence="2" type="ORF">LIER_09330</name>
</gene>
<organism evidence="2 3">
    <name type="scientific">Lithospermum erythrorhizon</name>
    <name type="common">Purple gromwell</name>
    <name type="synonym">Lithospermum officinale var. erythrorhizon</name>
    <dbReference type="NCBI Taxonomy" id="34254"/>
    <lineage>
        <taxon>Eukaryota</taxon>
        <taxon>Viridiplantae</taxon>
        <taxon>Streptophyta</taxon>
        <taxon>Embryophyta</taxon>
        <taxon>Tracheophyta</taxon>
        <taxon>Spermatophyta</taxon>
        <taxon>Magnoliopsida</taxon>
        <taxon>eudicotyledons</taxon>
        <taxon>Gunneridae</taxon>
        <taxon>Pentapetalae</taxon>
        <taxon>asterids</taxon>
        <taxon>lamiids</taxon>
        <taxon>Boraginales</taxon>
        <taxon>Boraginaceae</taxon>
        <taxon>Boraginoideae</taxon>
        <taxon>Lithospermeae</taxon>
        <taxon>Lithospermum</taxon>
    </lineage>
</organism>
<reference evidence="2 3" key="1">
    <citation type="submission" date="2024-01" db="EMBL/GenBank/DDBJ databases">
        <title>The complete chloroplast genome sequence of Lithospermum erythrorhizon: insights into the phylogenetic relationship among Boraginaceae species and the maternal lineages of purple gromwells.</title>
        <authorList>
            <person name="Okada T."/>
            <person name="Watanabe K."/>
        </authorList>
    </citation>
    <scope>NUCLEOTIDE SEQUENCE [LARGE SCALE GENOMIC DNA]</scope>
</reference>
<proteinExistence type="predicted"/>
<dbReference type="EMBL" id="BAABME010001579">
    <property type="protein sequence ID" value="GAA0150377.1"/>
    <property type="molecule type" value="Genomic_DNA"/>
</dbReference>
<feature type="compositionally biased region" description="Polar residues" evidence="1">
    <location>
        <begin position="35"/>
        <end position="45"/>
    </location>
</feature>
<accession>A0AAV3PHI4</accession>
<protein>
    <submittedName>
        <fullName evidence="2">Uncharacterized protein</fullName>
    </submittedName>
</protein>
<dbReference type="Proteomes" id="UP001454036">
    <property type="component" value="Unassembled WGS sequence"/>
</dbReference>
<evidence type="ECO:0000313" key="2">
    <source>
        <dbReference type="EMBL" id="GAA0150377.1"/>
    </source>
</evidence>
<name>A0AAV3PHI4_LITER</name>
<comment type="caution">
    <text evidence="2">The sequence shown here is derived from an EMBL/GenBank/DDBJ whole genome shotgun (WGS) entry which is preliminary data.</text>
</comment>